<sequence>MSEFRVLCFGDSNTWGFVPVKLGADDQTL</sequence>
<organism evidence="1 2">
    <name type="scientific">Anaerobiospirillum thomasii</name>
    <dbReference type="NCBI Taxonomy" id="179995"/>
    <lineage>
        <taxon>Bacteria</taxon>
        <taxon>Pseudomonadati</taxon>
        <taxon>Pseudomonadota</taxon>
        <taxon>Gammaproteobacteria</taxon>
        <taxon>Aeromonadales</taxon>
        <taxon>Succinivibrionaceae</taxon>
        <taxon>Anaerobiospirillum</taxon>
    </lineage>
</organism>
<dbReference type="GO" id="GO:0016788">
    <property type="term" value="F:hydrolase activity, acting on ester bonds"/>
    <property type="evidence" value="ECO:0007669"/>
    <property type="project" value="UniProtKB-ARBA"/>
</dbReference>
<accession>A0A2X0W0H5</accession>
<reference evidence="1 2" key="1">
    <citation type="submission" date="2018-06" db="EMBL/GenBank/DDBJ databases">
        <authorList>
            <consortium name="Pathogen Informatics"/>
            <person name="Doyle S."/>
        </authorList>
    </citation>
    <scope>NUCLEOTIDE SEQUENCE [LARGE SCALE GENOMIC DNA]</scope>
    <source>
        <strain evidence="1 2">NCTC13093</strain>
    </source>
</reference>
<dbReference type="EMBL" id="UAPV01000009">
    <property type="protein sequence ID" value="SPT78963.1"/>
    <property type="molecule type" value="Genomic_DNA"/>
</dbReference>
<evidence type="ECO:0000313" key="1">
    <source>
        <dbReference type="EMBL" id="SPT78963.1"/>
    </source>
</evidence>
<dbReference type="Proteomes" id="UP000250086">
    <property type="component" value="Unassembled WGS sequence"/>
</dbReference>
<keyword evidence="2" id="KW-1185">Reference proteome</keyword>
<dbReference type="Gene3D" id="3.40.50.1110">
    <property type="entry name" value="SGNH hydrolase"/>
    <property type="match status" value="1"/>
</dbReference>
<name>A0A2X0W0H5_9GAMM</name>
<protein>
    <submittedName>
        <fullName evidence="1">Uncharacterized protein</fullName>
    </submittedName>
</protein>
<gene>
    <name evidence="1" type="ORF">NCTC13093_02601</name>
</gene>
<dbReference type="InterPro" id="IPR036514">
    <property type="entry name" value="SGNH_hydro_sf"/>
</dbReference>
<dbReference type="AlphaFoldDB" id="A0A2X0W0H5"/>
<evidence type="ECO:0000313" key="2">
    <source>
        <dbReference type="Proteomes" id="UP000250086"/>
    </source>
</evidence>
<proteinExistence type="predicted"/>